<dbReference type="CDD" id="cd01297">
    <property type="entry name" value="D-aminoacylase"/>
    <property type="match status" value="1"/>
</dbReference>
<dbReference type="PANTHER" id="PTHR11647">
    <property type="entry name" value="HYDRANTOINASE/DIHYDROPYRIMIDINASE FAMILY MEMBER"/>
    <property type="match status" value="1"/>
</dbReference>
<protein>
    <submittedName>
        <fullName evidence="2">Dihydroorotase</fullName>
    </submittedName>
</protein>
<dbReference type="GO" id="GO:0016811">
    <property type="term" value="F:hydrolase activity, acting on carbon-nitrogen (but not peptide) bonds, in linear amides"/>
    <property type="evidence" value="ECO:0007669"/>
    <property type="project" value="InterPro"/>
</dbReference>
<gene>
    <name evidence="2" type="ORF">MM35RIKEN_21790</name>
</gene>
<dbReference type="Proteomes" id="UP000681343">
    <property type="component" value="Plasmid pMM35_01"/>
</dbReference>
<geneLocation type="plasmid" evidence="2 3">
    <name>pMM35_01</name>
</geneLocation>
<keyword evidence="2" id="KW-0614">Plasmid</keyword>
<dbReference type="PANTHER" id="PTHR11647:SF1">
    <property type="entry name" value="COLLAPSIN RESPONSE MEDIATOR PROTEIN"/>
    <property type="match status" value="1"/>
</dbReference>
<dbReference type="InterPro" id="IPR013108">
    <property type="entry name" value="Amidohydro_3"/>
</dbReference>
<name>A0A810Q132_9FIRM</name>
<evidence type="ECO:0000313" key="2">
    <source>
        <dbReference type="EMBL" id="BCK79987.1"/>
    </source>
</evidence>
<dbReference type="InterPro" id="IPR032466">
    <property type="entry name" value="Metal_Hydrolase"/>
</dbReference>
<feature type="domain" description="Amidohydrolase 3" evidence="1">
    <location>
        <begin position="44"/>
        <end position="510"/>
    </location>
</feature>
<dbReference type="Gene3D" id="3.20.20.140">
    <property type="entry name" value="Metal-dependent hydrolases"/>
    <property type="match status" value="1"/>
</dbReference>
<dbReference type="SUPFAM" id="SSF51556">
    <property type="entry name" value="Metallo-dependent hydrolases"/>
    <property type="match status" value="1"/>
</dbReference>
<keyword evidence="3" id="KW-1185">Reference proteome</keyword>
<dbReference type="RefSeq" id="WP_212821800.1">
    <property type="nucleotide sequence ID" value="NZ_AP023416.1"/>
</dbReference>
<evidence type="ECO:0000313" key="3">
    <source>
        <dbReference type="Proteomes" id="UP000681343"/>
    </source>
</evidence>
<dbReference type="SUPFAM" id="SSF51338">
    <property type="entry name" value="Composite domain of metallo-dependent hydrolases"/>
    <property type="match status" value="1"/>
</dbReference>
<dbReference type="AlphaFoldDB" id="A0A810Q132"/>
<reference evidence="2" key="1">
    <citation type="submission" date="2020-09" db="EMBL/GenBank/DDBJ databases">
        <title>New species isolated from human feces.</title>
        <authorList>
            <person name="Kitahara M."/>
            <person name="Shigeno Y."/>
            <person name="Shime M."/>
            <person name="Matsumoto Y."/>
            <person name="Nakamura S."/>
            <person name="Motooka D."/>
            <person name="Fukuoka S."/>
            <person name="Nishikawa H."/>
            <person name="Benno Y."/>
        </authorList>
    </citation>
    <scope>NUCLEOTIDE SEQUENCE</scope>
    <source>
        <strain evidence="2">MM35</strain>
        <plasmid evidence="2">pMM35_01</plasmid>
    </source>
</reference>
<dbReference type="InterPro" id="IPR011059">
    <property type="entry name" value="Metal-dep_hydrolase_composite"/>
</dbReference>
<dbReference type="Gene3D" id="2.30.40.10">
    <property type="entry name" value="Urease, subunit C, domain 1"/>
    <property type="match status" value="1"/>
</dbReference>
<dbReference type="EMBL" id="AP023416">
    <property type="protein sequence ID" value="BCK79987.1"/>
    <property type="molecule type" value="Genomic_DNA"/>
</dbReference>
<dbReference type="Gene3D" id="3.30.1490.130">
    <property type="entry name" value="D-aminoacylase. Domain 3"/>
    <property type="match status" value="1"/>
</dbReference>
<evidence type="ECO:0000259" key="1">
    <source>
        <dbReference type="Pfam" id="PF07969"/>
    </source>
</evidence>
<dbReference type="Pfam" id="PF07969">
    <property type="entry name" value="Amidohydro_3"/>
    <property type="match status" value="1"/>
</dbReference>
<organism evidence="2 3">
    <name type="scientific">Vescimonas fastidiosa</name>
    <dbReference type="NCBI Taxonomy" id="2714353"/>
    <lineage>
        <taxon>Bacteria</taxon>
        <taxon>Bacillati</taxon>
        <taxon>Bacillota</taxon>
        <taxon>Clostridia</taxon>
        <taxon>Eubacteriales</taxon>
        <taxon>Oscillospiraceae</taxon>
        <taxon>Vescimonas</taxon>
    </lineage>
</organism>
<dbReference type="InterPro" id="IPR050378">
    <property type="entry name" value="Metallo-dep_Hydrolases_sf"/>
</dbReference>
<sequence length="527" mass="56998">MIDLLIRDGTVVDGTGRAPYAADVAVENGKIVEVGQLPEAHARRVISARGKLVTPGFIDIHRHADLAAYRPGFGQPELRQGLTTIVNGNCGLSAAPIRRSRRAEIAAYLQPICGQMPASVSTDSLAAYFENQPDSPLHTGMLVGAGVLRAGAAGYALERLEEKHYKAIHKAMEQALGDGALGVSLGLGYAPECFYTTEELMRALSPLAGQSIPVTVHMRQEGGGVLEALEEMLTVARKLRIPVHISHLKAMGRDNWGVKIPRALSMLEQARQEGLEVGCDAYPYTAGSTQLIHILPPDLLTGGMEAVVKRLQDKGVRRELAARIEDGCGFDDIAKLAGWDGIRLTSLHCPEDHPYQGKSIAEIAALWGQNPLDCCCDLLVREHCEITMVDFMASEEDIVTILQSPLSNVISDATYPTEGLLHPRVYGTFVHILEHFVRERGVLTVEQAIHKMTQKPAEVLHLPGKGVLAAGMDADINVFAPEKLHQPGTYENPCCLAEGMDYVLVDGAVAVEKGKCTGVKAGRILRR</sequence>
<proteinExistence type="predicted"/>
<accession>A0A810Q132</accession>
<dbReference type="InterPro" id="IPR023100">
    <property type="entry name" value="D-aminoacylase_insert_dom_sf"/>
</dbReference>
<dbReference type="KEGG" id="vfa:MM35RIKEN_21790"/>